<name>A0A0B8NSK3_9VIBR</name>
<keyword evidence="2" id="KW-1185">Reference proteome</keyword>
<evidence type="ECO:0000313" key="2">
    <source>
        <dbReference type="Proteomes" id="UP000031671"/>
    </source>
</evidence>
<reference evidence="1 2" key="2">
    <citation type="submission" date="2015-01" db="EMBL/GenBank/DDBJ databases">
        <authorList>
            <consortium name="NBRP consortium"/>
            <person name="Sawabe T."/>
            <person name="Meirelles P."/>
            <person name="Feng G."/>
            <person name="Sayaka M."/>
            <person name="Hattori M."/>
            <person name="Ohkuma M."/>
        </authorList>
    </citation>
    <scope>NUCLEOTIDE SEQUENCE [LARGE SCALE GENOMIC DNA]</scope>
    <source>
        <strain evidence="2">JCM 19231</strain>
    </source>
</reference>
<protein>
    <recommendedName>
        <fullName evidence="3">DUF1853 family protein</fullName>
    </recommendedName>
</protein>
<evidence type="ECO:0000313" key="1">
    <source>
        <dbReference type="EMBL" id="GAM57465.1"/>
    </source>
</evidence>
<comment type="caution">
    <text evidence="1">The sequence shown here is derived from an EMBL/GenBank/DDBJ whole genome shotgun (WGS) entry which is preliminary data.</text>
</comment>
<dbReference type="Proteomes" id="UP000031671">
    <property type="component" value="Unassembled WGS sequence"/>
</dbReference>
<dbReference type="AlphaFoldDB" id="A0A0B8NSK3"/>
<dbReference type="InterPro" id="IPR015003">
    <property type="entry name" value="DUF1853"/>
</dbReference>
<evidence type="ECO:0008006" key="3">
    <source>
        <dbReference type="Google" id="ProtNLM"/>
    </source>
</evidence>
<gene>
    <name evidence="1" type="ORF">JCM19231_1176</name>
</gene>
<sequence>MCGDEPIAEQAPFLNKELSNTHDYEGNSRLGFIYQDIWHRLFEQSGDFDIRESELQLFDEEKTIGELDFILKNQSSGEYEHWEVAIKFYLLKDGLWYGPNAIDRLDKKFKHMLERQLQHGQQPYFKALYPEYQNLTPKLMMQGRLYTNPFSNEEIPTSVRVTLSKPLR</sequence>
<dbReference type="Pfam" id="PF08907">
    <property type="entry name" value="DUF1853"/>
    <property type="match status" value="1"/>
</dbReference>
<reference evidence="1 2" key="1">
    <citation type="submission" date="2015-01" db="EMBL/GenBank/DDBJ databases">
        <title>Vibrio sp. C1 JCM 19231 whole genome shotgun sequence.</title>
        <authorList>
            <person name="Sawabe T."/>
            <person name="Meirelles P."/>
            <person name="Feng G."/>
            <person name="Sayaka M."/>
            <person name="Hattori M."/>
            <person name="Ohkuma M."/>
        </authorList>
    </citation>
    <scope>NUCLEOTIDE SEQUENCE [LARGE SCALE GENOMIC DNA]</scope>
    <source>
        <strain evidence="2">JCM 19231</strain>
    </source>
</reference>
<accession>A0A0B8NSK3</accession>
<dbReference type="EMBL" id="BBRZ01000054">
    <property type="protein sequence ID" value="GAM57465.1"/>
    <property type="molecule type" value="Genomic_DNA"/>
</dbReference>
<organism evidence="1 2">
    <name type="scientific">Vibrio ishigakensis</name>
    <dbReference type="NCBI Taxonomy" id="1481914"/>
    <lineage>
        <taxon>Bacteria</taxon>
        <taxon>Pseudomonadati</taxon>
        <taxon>Pseudomonadota</taxon>
        <taxon>Gammaproteobacteria</taxon>
        <taxon>Vibrionales</taxon>
        <taxon>Vibrionaceae</taxon>
        <taxon>Vibrio</taxon>
    </lineage>
</organism>
<proteinExistence type="predicted"/>